<evidence type="ECO:0000313" key="1">
    <source>
        <dbReference type="EMBL" id="ALH94096.1"/>
    </source>
</evidence>
<organism evidence="1 2">
    <name type="scientific">Acinetobacter equi</name>
    <dbReference type="NCBI Taxonomy" id="1324350"/>
    <lineage>
        <taxon>Bacteria</taxon>
        <taxon>Pseudomonadati</taxon>
        <taxon>Pseudomonadota</taxon>
        <taxon>Gammaproteobacteria</taxon>
        <taxon>Moraxellales</taxon>
        <taxon>Moraxellaceae</taxon>
        <taxon>Acinetobacter</taxon>
    </lineage>
</organism>
<proteinExistence type="predicted"/>
<sequence length="59" mass="6875">MDKKSFIVTIFIVWGVGACDSVDQFNQPRNEQRTRIIAGQPAFDHDFKVVDHRQVKEKK</sequence>
<dbReference type="EMBL" id="CP012808">
    <property type="protein sequence ID" value="ALH94096.1"/>
    <property type="molecule type" value="Genomic_DNA"/>
</dbReference>
<dbReference type="OrthoDB" id="6713426at2"/>
<reference evidence="1 2" key="1">
    <citation type="journal article" date="2015" name="Int. J. Syst. Evol. Microbiol.">
        <title>Acinetobacter equi sp. nov. isolated from horse faeces.</title>
        <authorList>
            <person name="Poppel M.T."/>
            <person name="Skiebe E."/>
            <person name="Laue M."/>
            <person name="Bergmann H."/>
            <person name="Ebersberger I."/>
            <person name="Garn T."/>
            <person name="Fruth A."/>
            <person name="Baumgardt S."/>
            <person name="Busse H.J."/>
            <person name="Wilharm G."/>
        </authorList>
    </citation>
    <scope>NUCLEOTIDE SEQUENCE [LARGE SCALE GENOMIC DNA]</scope>
    <source>
        <strain evidence="1 2">114</strain>
    </source>
</reference>
<gene>
    <name evidence="1" type="ORF">AOY20_00275</name>
</gene>
<evidence type="ECO:0000313" key="2">
    <source>
        <dbReference type="Proteomes" id="UP000064939"/>
    </source>
</evidence>
<dbReference type="NCBIfam" id="NF038215">
    <property type="entry name" value="acineto_lipo_PV"/>
    <property type="match status" value="1"/>
</dbReference>
<accession>A0A0N9V4F8</accession>
<dbReference type="AlphaFoldDB" id="A0A0N9V4F8"/>
<dbReference type="RefSeq" id="WP_054580014.1">
    <property type="nucleotide sequence ID" value="NZ_CP012808.1"/>
</dbReference>
<dbReference type="PROSITE" id="PS51257">
    <property type="entry name" value="PROKAR_LIPOPROTEIN"/>
    <property type="match status" value="1"/>
</dbReference>
<keyword evidence="2" id="KW-1185">Reference proteome</keyword>
<dbReference type="KEGG" id="aei:AOY20_00275"/>
<protein>
    <submittedName>
        <fullName evidence="1">Uncharacterized protein</fullName>
    </submittedName>
</protein>
<dbReference type="Proteomes" id="UP000064939">
    <property type="component" value="Chromosome"/>
</dbReference>
<dbReference type="STRING" id="1324350.AOY20_00275"/>
<name>A0A0N9V4F8_9GAMM</name>